<dbReference type="InterPro" id="IPR049249">
    <property type="entry name" value="DUF6882"/>
</dbReference>
<name>A0A1T5KHK8_9BACT</name>
<accession>A0A1T5KHK8</accession>
<dbReference type="EMBL" id="FUZU01000001">
    <property type="protein sequence ID" value="SKC63197.1"/>
    <property type="molecule type" value="Genomic_DNA"/>
</dbReference>
<organism evidence="1 2">
    <name type="scientific">Ohtaekwangia koreensis</name>
    <dbReference type="NCBI Taxonomy" id="688867"/>
    <lineage>
        <taxon>Bacteria</taxon>
        <taxon>Pseudomonadati</taxon>
        <taxon>Bacteroidota</taxon>
        <taxon>Cytophagia</taxon>
        <taxon>Cytophagales</taxon>
        <taxon>Fulvivirgaceae</taxon>
        <taxon>Ohtaekwangia</taxon>
    </lineage>
</organism>
<dbReference type="Pfam" id="PF21813">
    <property type="entry name" value="DUF6882"/>
    <property type="match status" value="1"/>
</dbReference>
<evidence type="ECO:0000313" key="2">
    <source>
        <dbReference type="Proteomes" id="UP000190961"/>
    </source>
</evidence>
<keyword evidence="2" id="KW-1185">Reference proteome</keyword>
<protein>
    <submittedName>
        <fullName evidence="1">Uncharacterized protein</fullName>
    </submittedName>
</protein>
<dbReference type="AlphaFoldDB" id="A0A1T5KHK8"/>
<proteinExistence type="predicted"/>
<sequence>MTIFVAMMNQDFENFKDECIEQLSALQEEFIKLYDINSYEHWFYDHGIGVFHFKSDDGRNLYFKYVDVGSFSTNRNTWMWSWENESTPKHVAKGLEKVKEYGEENNFNELSQGLLENGDEYTGWALTAITAKLLNAIGAYRIPHEHLFVYFIFINELTQEQYDDLKEKYVDCESHGASRIAFVCQHLLKGANLGFHETIDSNPLIDPEDDYQAWCDDCEKAWEREGDWTENFEAFVNLKIVCDQCYFESKRRNQRD</sequence>
<evidence type="ECO:0000313" key="1">
    <source>
        <dbReference type="EMBL" id="SKC63197.1"/>
    </source>
</evidence>
<gene>
    <name evidence="1" type="ORF">SAMN05660236_2197</name>
</gene>
<reference evidence="1 2" key="1">
    <citation type="submission" date="2017-02" db="EMBL/GenBank/DDBJ databases">
        <authorList>
            <person name="Peterson S.W."/>
        </authorList>
    </citation>
    <scope>NUCLEOTIDE SEQUENCE [LARGE SCALE GENOMIC DNA]</scope>
    <source>
        <strain evidence="1 2">DSM 25262</strain>
    </source>
</reference>
<dbReference type="STRING" id="688867.SAMN05660236_2197"/>
<dbReference type="Proteomes" id="UP000190961">
    <property type="component" value="Unassembled WGS sequence"/>
</dbReference>